<evidence type="ECO:0000259" key="13">
    <source>
        <dbReference type="SMART" id="SM00760"/>
    </source>
</evidence>
<feature type="domain" description="AAA+ ATPase" evidence="12">
    <location>
        <begin position="241"/>
        <end position="375"/>
    </location>
</feature>
<dbReference type="GO" id="GO:0005886">
    <property type="term" value="C:plasma membrane"/>
    <property type="evidence" value="ECO:0007669"/>
    <property type="project" value="TreeGrafter"/>
</dbReference>
<sequence length="545" mass="59752">MTNEQSGMASEQALAWAQVRASLRESAGPRVFDQWLKPIELVASDDAESIRLALPSAFVTNWVRSHYADRLAMEFRRVLPQVRTVSIETRPRTTPPVVVTAQTPPIPLPGVPKLREDIERAAESARQAVQARRPAKPVVQAAPAVEPAPMVAMAPVIAPAAAPAAVEAAPPMRVEEEQPVTPRPVFGVDIPAPVAEAAAPRAAAERPVLDPRLTFDRFVVDSSNLVAFNAARALAEPGVPRFSPLFLHAGTGQGKTHLMHAIGHAYLAAVPEAQVLYMSAERFMFEFVSALRARDTHGFKARLRSADLLMIDDLQFIAGKGSTQEEFFHTINEIVLSGKRLVICADRCPQALDGVESRIISRLSAGLVADIKAPDLALRRAILERKLADLPEAAVPAEVLDLIAARIHANIRELEGALNRVVAYAHLTGERVDLDFAVQTLGDTLRGAERRVSIDDIQKLVSQHFELKPLDLISARRSRAVARPRQIAMYLAKRLTTRSLPEIGRKFGGRDHSTVIHAVRKIEELRDTDREIDSAVRVLLRELEA</sequence>
<protein>
    <recommendedName>
        <fullName evidence="8 9">Chromosomal replication initiator protein DnaA</fullName>
    </recommendedName>
</protein>
<dbReference type="GO" id="GO:0008289">
    <property type="term" value="F:lipid binding"/>
    <property type="evidence" value="ECO:0007669"/>
    <property type="project" value="UniProtKB-KW"/>
</dbReference>
<dbReference type="Gene3D" id="3.30.300.180">
    <property type="match status" value="1"/>
</dbReference>
<dbReference type="InterPro" id="IPR013159">
    <property type="entry name" value="DnaA_C"/>
</dbReference>
<dbReference type="EMBL" id="JACHNY010000001">
    <property type="protein sequence ID" value="MBB4616770.1"/>
    <property type="molecule type" value="Genomic_DNA"/>
</dbReference>
<dbReference type="GO" id="GO:0003688">
    <property type="term" value="F:DNA replication origin binding"/>
    <property type="evidence" value="ECO:0007669"/>
    <property type="project" value="UniProtKB-UniRule"/>
</dbReference>
<evidence type="ECO:0000256" key="8">
    <source>
        <dbReference type="HAMAP-Rule" id="MF_00377"/>
    </source>
</evidence>
<dbReference type="Gene3D" id="3.40.50.300">
    <property type="entry name" value="P-loop containing nucleotide triphosphate hydrolases"/>
    <property type="match status" value="1"/>
</dbReference>
<name>A0A7W7AIC5_9SPHN</name>
<feature type="binding site" evidence="8">
    <location>
        <position position="255"/>
    </location>
    <ligand>
        <name>ATP</name>
        <dbReference type="ChEBI" id="CHEBI:30616"/>
    </ligand>
</feature>
<dbReference type="SUPFAM" id="SSF52540">
    <property type="entry name" value="P-loop containing nucleoside triphosphate hydrolases"/>
    <property type="match status" value="1"/>
</dbReference>
<feature type="region of interest" description="Domain I, interacts with DnaA modulators" evidence="8">
    <location>
        <begin position="1"/>
        <end position="122"/>
    </location>
</feature>
<keyword evidence="5 8" id="KW-0067">ATP-binding</keyword>
<dbReference type="InterPro" id="IPR027417">
    <property type="entry name" value="P-loop_NTPase"/>
</dbReference>
<organism evidence="14 15">
    <name type="scientific">Sphingomonas abaci</name>
    <dbReference type="NCBI Taxonomy" id="237611"/>
    <lineage>
        <taxon>Bacteria</taxon>
        <taxon>Pseudomonadati</taxon>
        <taxon>Pseudomonadota</taxon>
        <taxon>Alphaproteobacteria</taxon>
        <taxon>Sphingomonadales</taxon>
        <taxon>Sphingomonadaceae</taxon>
        <taxon>Sphingomonas</taxon>
    </lineage>
</organism>
<dbReference type="InterPro" id="IPR020591">
    <property type="entry name" value="Chromosome_initiator_DnaA-like"/>
</dbReference>
<evidence type="ECO:0000256" key="3">
    <source>
        <dbReference type="ARBA" id="ARBA00022705"/>
    </source>
</evidence>
<dbReference type="InterPro" id="IPR013317">
    <property type="entry name" value="DnaA_dom"/>
</dbReference>
<comment type="caution">
    <text evidence="8">Lacks conserved residue(s) required for the propagation of feature annotation.</text>
</comment>
<proteinExistence type="inferred from homology"/>
<comment type="caution">
    <text evidence="14">The sequence shown here is derived from an EMBL/GenBank/DDBJ whole genome shotgun (WGS) entry which is preliminary data.</text>
</comment>
<evidence type="ECO:0000256" key="4">
    <source>
        <dbReference type="ARBA" id="ARBA00022741"/>
    </source>
</evidence>
<keyword evidence="6 8" id="KW-0446">Lipid-binding</keyword>
<dbReference type="SMART" id="SM00760">
    <property type="entry name" value="Bac_DnaA_C"/>
    <property type="match status" value="1"/>
</dbReference>
<dbReference type="GO" id="GO:0006275">
    <property type="term" value="P:regulation of DNA replication"/>
    <property type="evidence" value="ECO:0007669"/>
    <property type="project" value="UniProtKB-UniRule"/>
</dbReference>
<evidence type="ECO:0000256" key="10">
    <source>
        <dbReference type="RuleBase" id="RU000577"/>
    </source>
</evidence>
<dbReference type="GO" id="GO:0005524">
    <property type="term" value="F:ATP binding"/>
    <property type="evidence" value="ECO:0007669"/>
    <property type="project" value="UniProtKB-UniRule"/>
</dbReference>
<dbReference type="HAMAP" id="MF_00377">
    <property type="entry name" value="DnaA_bact"/>
    <property type="match status" value="1"/>
</dbReference>
<dbReference type="Pfam" id="PF00308">
    <property type="entry name" value="Bac_DnaA"/>
    <property type="match status" value="1"/>
</dbReference>
<evidence type="ECO:0000256" key="6">
    <source>
        <dbReference type="ARBA" id="ARBA00023121"/>
    </source>
</evidence>
<evidence type="ECO:0000256" key="2">
    <source>
        <dbReference type="ARBA" id="ARBA00022490"/>
    </source>
</evidence>
<dbReference type="SMART" id="SM00382">
    <property type="entry name" value="AAA"/>
    <property type="match status" value="1"/>
</dbReference>
<reference evidence="14 15" key="1">
    <citation type="submission" date="2020-08" db="EMBL/GenBank/DDBJ databases">
        <title>Genomic Encyclopedia of Type Strains, Phase IV (KMG-IV): sequencing the most valuable type-strain genomes for metagenomic binning, comparative biology and taxonomic classification.</title>
        <authorList>
            <person name="Goeker M."/>
        </authorList>
    </citation>
    <scope>NUCLEOTIDE SEQUENCE [LARGE SCALE GENOMIC DNA]</scope>
    <source>
        <strain evidence="14 15">DSM 15867</strain>
    </source>
</reference>
<dbReference type="Gene3D" id="1.10.8.60">
    <property type="match status" value="1"/>
</dbReference>
<evidence type="ECO:0000256" key="9">
    <source>
        <dbReference type="NCBIfam" id="TIGR00362"/>
    </source>
</evidence>
<evidence type="ECO:0000256" key="11">
    <source>
        <dbReference type="RuleBase" id="RU004227"/>
    </source>
</evidence>
<dbReference type="CDD" id="cd00009">
    <property type="entry name" value="AAA"/>
    <property type="match status" value="1"/>
</dbReference>
<dbReference type="InterPro" id="IPR003593">
    <property type="entry name" value="AAA+_ATPase"/>
</dbReference>
<comment type="subunit">
    <text evidence="8">Oligomerizes as a right-handed, spiral filament on DNA at oriC.</text>
</comment>
<dbReference type="PANTHER" id="PTHR30050">
    <property type="entry name" value="CHROMOSOMAL REPLICATION INITIATOR PROTEIN DNAA"/>
    <property type="match status" value="1"/>
</dbReference>
<keyword evidence="3 8" id="KW-0235">DNA replication</keyword>
<dbReference type="Proteomes" id="UP000574769">
    <property type="component" value="Unassembled WGS sequence"/>
</dbReference>
<dbReference type="Pfam" id="PF11638">
    <property type="entry name" value="DnaA_N"/>
    <property type="match status" value="1"/>
</dbReference>
<dbReference type="AlphaFoldDB" id="A0A7W7AIC5"/>
<dbReference type="NCBIfam" id="TIGR00362">
    <property type="entry name" value="DnaA"/>
    <property type="match status" value="1"/>
</dbReference>
<accession>A0A7W7AIC5</accession>
<dbReference type="Pfam" id="PF08299">
    <property type="entry name" value="Bac_DnaA_C"/>
    <property type="match status" value="1"/>
</dbReference>
<comment type="subcellular location">
    <subcellularLocation>
        <location evidence="8">Cytoplasm</location>
    </subcellularLocation>
</comment>
<keyword evidence="15" id="KW-1185">Reference proteome</keyword>
<dbReference type="InterPro" id="IPR038454">
    <property type="entry name" value="DnaA_N_sf"/>
</dbReference>
<dbReference type="GO" id="GO:0005737">
    <property type="term" value="C:cytoplasm"/>
    <property type="evidence" value="ECO:0007669"/>
    <property type="project" value="UniProtKB-SubCell"/>
</dbReference>
<feature type="region of interest" description="Domain IV, binds dsDNA" evidence="8">
    <location>
        <begin position="426"/>
        <end position="545"/>
    </location>
</feature>
<gene>
    <name evidence="8" type="primary">dnaA</name>
    <name evidence="14" type="ORF">GGQ96_000876</name>
</gene>
<dbReference type="PROSITE" id="PS01008">
    <property type="entry name" value="DNAA"/>
    <property type="match status" value="1"/>
</dbReference>
<keyword evidence="7 8" id="KW-0238">DNA-binding</keyword>
<evidence type="ECO:0000256" key="7">
    <source>
        <dbReference type="ARBA" id="ARBA00023125"/>
    </source>
</evidence>
<dbReference type="PRINTS" id="PR00051">
    <property type="entry name" value="DNAA"/>
</dbReference>
<feature type="domain" description="Chromosomal replication initiator DnaA C-terminal" evidence="13">
    <location>
        <begin position="453"/>
        <end position="522"/>
    </location>
</feature>
<dbReference type="InterPro" id="IPR018312">
    <property type="entry name" value="Chromosome_initiator_DnaA_CS"/>
</dbReference>
<dbReference type="InterPro" id="IPR010921">
    <property type="entry name" value="Trp_repressor/repl_initiator"/>
</dbReference>
<dbReference type="CDD" id="cd06571">
    <property type="entry name" value="Bac_DnaA_C"/>
    <property type="match status" value="1"/>
</dbReference>
<dbReference type="InterPro" id="IPR001957">
    <property type="entry name" value="Chromosome_initiator_DnaA"/>
</dbReference>
<keyword evidence="4 8" id="KW-0547">Nucleotide-binding</keyword>
<comment type="function">
    <text evidence="8 10">Plays an essential role in the initiation and regulation of chromosomal replication. ATP-DnaA binds to the origin of replication (oriC) to initiate formation of the DNA replication initiation complex once per cell cycle. Binds the DnaA box (a 9 base pair repeat at the origin) and separates the double-stranded (ds)DNA. Forms a right-handed helical filament on oriC DNA; dsDNA binds to the exterior of the filament while single-stranded (ss)DNA is stabiized in the filament's interior. The ATP-DnaA-oriC complex binds and stabilizes one strand of the AT-rich DNA unwinding element (DUE), permitting loading of DNA polymerase. After initiation quickly degrades to an ADP-DnaA complex that is not apt for DNA replication. Binds acidic phospholipids.</text>
</comment>
<dbReference type="GO" id="GO:0006270">
    <property type="term" value="P:DNA replication initiation"/>
    <property type="evidence" value="ECO:0007669"/>
    <property type="project" value="UniProtKB-UniRule"/>
</dbReference>
<dbReference type="SUPFAM" id="SSF48295">
    <property type="entry name" value="TrpR-like"/>
    <property type="match status" value="1"/>
</dbReference>
<dbReference type="Gene3D" id="1.10.1750.10">
    <property type="match status" value="1"/>
</dbReference>
<evidence type="ECO:0000256" key="1">
    <source>
        <dbReference type="ARBA" id="ARBA00006583"/>
    </source>
</evidence>
<feature type="binding site" evidence="8">
    <location>
        <position position="252"/>
    </location>
    <ligand>
        <name>ATP</name>
        <dbReference type="ChEBI" id="CHEBI:30616"/>
    </ligand>
</feature>
<feature type="binding site" evidence="8">
    <location>
        <position position="254"/>
    </location>
    <ligand>
        <name>ATP</name>
        <dbReference type="ChEBI" id="CHEBI:30616"/>
    </ligand>
</feature>
<comment type="similarity">
    <text evidence="1 8 11">Belongs to the DnaA family.</text>
</comment>
<feature type="binding site" evidence="8">
    <location>
        <position position="256"/>
    </location>
    <ligand>
        <name>ATP</name>
        <dbReference type="ChEBI" id="CHEBI:30616"/>
    </ligand>
</feature>
<dbReference type="InterPro" id="IPR024633">
    <property type="entry name" value="DnaA_N_dom"/>
</dbReference>
<evidence type="ECO:0000313" key="14">
    <source>
        <dbReference type="EMBL" id="MBB4616770.1"/>
    </source>
</evidence>
<evidence type="ECO:0000313" key="15">
    <source>
        <dbReference type="Proteomes" id="UP000574769"/>
    </source>
</evidence>
<dbReference type="PANTHER" id="PTHR30050:SF2">
    <property type="entry name" value="CHROMOSOMAL REPLICATION INITIATOR PROTEIN DNAA"/>
    <property type="match status" value="1"/>
</dbReference>
<comment type="domain">
    <text evidence="8">Domain I is involved in oligomerization and binding regulators, domain II is flexibile and of varying length in different bacteria, domain III forms the AAA+ region, while domain IV binds dsDNA.</text>
</comment>
<keyword evidence="2 8" id="KW-0963">Cytoplasm</keyword>
<evidence type="ECO:0000256" key="5">
    <source>
        <dbReference type="ARBA" id="ARBA00022840"/>
    </source>
</evidence>
<evidence type="ECO:0000259" key="12">
    <source>
        <dbReference type="SMART" id="SM00382"/>
    </source>
</evidence>